<evidence type="ECO:0000256" key="1">
    <source>
        <dbReference type="ARBA" id="ARBA00022737"/>
    </source>
</evidence>
<sequence length="183" mass="19563">MAKNVLVPIADGSEDIETASIVDVLSRAGATVTVASVCALQITASNGLKLIADQLISECVNNSYDLIVLPGGMPGAEHLRDSKELVKMLKRQQEEGKLYAAICASPFVVLHHHGLLADRKATAYPGFAEQLENSDSIDSRVVVDKNCITSRGPGTAVEFALKLVEELYGEQKAKEIAEAMLVI</sequence>
<keyword evidence="3" id="KW-0645">Protease</keyword>
<evidence type="ECO:0000259" key="2">
    <source>
        <dbReference type="Pfam" id="PF01965"/>
    </source>
</evidence>
<proteinExistence type="predicted"/>
<keyword evidence="4" id="KW-1185">Reference proteome</keyword>
<dbReference type="CDD" id="cd03135">
    <property type="entry name" value="GATase1_DJ-1"/>
    <property type="match status" value="1"/>
</dbReference>
<name>A0A286U1E7_9BACT</name>
<comment type="caution">
    <text evidence="3">The sequence shown here is derived from an EMBL/GenBank/DDBJ whole genome shotgun (WGS) entry which is preliminary data.</text>
</comment>
<protein>
    <submittedName>
        <fullName evidence="3">Intracellular protease/amidase</fullName>
    </submittedName>
</protein>
<dbReference type="NCBIfam" id="TIGR01383">
    <property type="entry name" value="not_thiJ"/>
    <property type="match status" value="1"/>
</dbReference>
<dbReference type="GO" id="GO:0006508">
    <property type="term" value="P:proteolysis"/>
    <property type="evidence" value="ECO:0007669"/>
    <property type="project" value="UniProtKB-KW"/>
</dbReference>
<accession>A0A286U1E7</accession>
<dbReference type="Gene3D" id="3.40.50.880">
    <property type="match status" value="1"/>
</dbReference>
<gene>
    <name evidence="3" type="ORF">SCALIN_C28_0182</name>
</gene>
<dbReference type="FunFam" id="3.40.50.880:FF:000015">
    <property type="entry name" value="Protein DJ-1 homolog C"/>
    <property type="match status" value="1"/>
</dbReference>
<dbReference type="GO" id="GO:1903189">
    <property type="term" value="P:glyoxal metabolic process"/>
    <property type="evidence" value="ECO:0007669"/>
    <property type="project" value="TreeGrafter"/>
</dbReference>
<evidence type="ECO:0000313" key="3">
    <source>
        <dbReference type="EMBL" id="GAX61980.1"/>
    </source>
</evidence>
<dbReference type="InterPro" id="IPR002818">
    <property type="entry name" value="DJ-1/PfpI"/>
</dbReference>
<dbReference type="AlphaFoldDB" id="A0A286U1E7"/>
<dbReference type="Pfam" id="PF01965">
    <property type="entry name" value="DJ-1_PfpI"/>
    <property type="match status" value="1"/>
</dbReference>
<dbReference type="SUPFAM" id="SSF52317">
    <property type="entry name" value="Class I glutamine amidotransferase-like"/>
    <property type="match status" value="1"/>
</dbReference>
<organism evidence="3 4">
    <name type="scientific">Candidatus Scalindua japonica</name>
    <dbReference type="NCBI Taxonomy" id="1284222"/>
    <lineage>
        <taxon>Bacteria</taxon>
        <taxon>Pseudomonadati</taxon>
        <taxon>Planctomycetota</taxon>
        <taxon>Candidatus Brocadiia</taxon>
        <taxon>Candidatus Brocadiales</taxon>
        <taxon>Candidatus Scalinduaceae</taxon>
        <taxon>Candidatus Scalindua</taxon>
    </lineage>
</organism>
<dbReference type="OrthoDB" id="9800516at2"/>
<dbReference type="RefSeq" id="WP_096895354.1">
    <property type="nucleotide sequence ID" value="NZ_BAOS01000028.1"/>
</dbReference>
<dbReference type="GO" id="GO:0008233">
    <property type="term" value="F:peptidase activity"/>
    <property type="evidence" value="ECO:0007669"/>
    <property type="project" value="UniProtKB-KW"/>
</dbReference>
<dbReference type="InterPro" id="IPR006287">
    <property type="entry name" value="DJ-1"/>
</dbReference>
<dbReference type="EMBL" id="BAOS01000028">
    <property type="protein sequence ID" value="GAX61980.1"/>
    <property type="molecule type" value="Genomic_DNA"/>
</dbReference>
<dbReference type="PANTHER" id="PTHR48094:SF12">
    <property type="entry name" value="PARKINSON DISEASE PROTEIN 7 HOMOLOG"/>
    <property type="match status" value="1"/>
</dbReference>
<keyword evidence="1" id="KW-0677">Repeat</keyword>
<dbReference type="InterPro" id="IPR029062">
    <property type="entry name" value="Class_I_gatase-like"/>
</dbReference>
<reference evidence="4" key="1">
    <citation type="journal article" date="2017" name="Environ. Microbiol. Rep.">
        <title>Genetic Diversity of Marine Anaerobic Ammonium-Oxidizing Bacteria as Revealed by Genomic and Proteomic Analyses of 'Candidatus Scalindua japonica'.</title>
        <authorList>
            <person name="Oshiki M."/>
            <person name="Mizuto K."/>
            <person name="Kimura Z."/>
            <person name="Kindaichi T."/>
            <person name="Satoh H."/>
            <person name="Okabe S."/>
        </authorList>
    </citation>
    <scope>NUCLEOTIDE SEQUENCE [LARGE SCALE GENOMIC DNA]</scope>
    <source>
        <strain evidence="4">husup-a2</strain>
    </source>
</reference>
<dbReference type="GO" id="GO:0005737">
    <property type="term" value="C:cytoplasm"/>
    <property type="evidence" value="ECO:0007669"/>
    <property type="project" value="UniProtKB-ARBA"/>
</dbReference>
<feature type="domain" description="DJ-1/PfpI" evidence="2">
    <location>
        <begin position="3"/>
        <end position="166"/>
    </location>
</feature>
<dbReference type="InterPro" id="IPR050325">
    <property type="entry name" value="Prot/Nucl_acid_deglycase"/>
</dbReference>
<keyword evidence="3" id="KW-0378">Hydrolase</keyword>
<dbReference type="Proteomes" id="UP000218542">
    <property type="component" value="Unassembled WGS sequence"/>
</dbReference>
<evidence type="ECO:0000313" key="4">
    <source>
        <dbReference type="Proteomes" id="UP000218542"/>
    </source>
</evidence>
<dbReference type="PANTHER" id="PTHR48094">
    <property type="entry name" value="PROTEIN/NUCLEIC ACID DEGLYCASE DJ-1-RELATED"/>
    <property type="match status" value="1"/>
</dbReference>